<proteinExistence type="predicted"/>
<organism evidence="2 3">
    <name type="scientific">Eubacterium callanderi</name>
    <dbReference type="NCBI Taxonomy" id="53442"/>
    <lineage>
        <taxon>Bacteria</taxon>
        <taxon>Bacillati</taxon>
        <taxon>Bacillota</taxon>
        <taxon>Clostridia</taxon>
        <taxon>Eubacteriales</taxon>
        <taxon>Eubacteriaceae</taxon>
        <taxon>Eubacterium</taxon>
    </lineage>
</organism>
<comment type="caution">
    <text evidence="2">The sequence shown here is derived from an EMBL/GenBank/DDBJ whole genome shotgun (WGS) entry which is preliminary data.</text>
</comment>
<sequence>MAKNTRGLRILTRLIDAGYGTEKAIAGMTLDDIIALEIVNKNDMATLNQLIKSVKANRVVTFLASEPDPERKDVSSQDTALEGDENNEATQTNPPNNPVC</sequence>
<gene>
    <name evidence="2" type="ORF">H0N91_16880</name>
</gene>
<accession>A0A853JT50</accession>
<evidence type="ECO:0000313" key="2">
    <source>
        <dbReference type="EMBL" id="NZA39758.1"/>
    </source>
</evidence>
<dbReference type="EMBL" id="JACCKS010000025">
    <property type="protein sequence ID" value="NZA39758.1"/>
    <property type="molecule type" value="Genomic_DNA"/>
</dbReference>
<name>A0A853JT50_9FIRM</name>
<feature type="region of interest" description="Disordered" evidence="1">
    <location>
        <begin position="66"/>
        <end position="100"/>
    </location>
</feature>
<dbReference type="Proteomes" id="UP000586254">
    <property type="component" value="Unassembled WGS sequence"/>
</dbReference>
<dbReference type="AlphaFoldDB" id="A0A853JT50"/>
<evidence type="ECO:0000313" key="3">
    <source>
        <dbReference type="Proteomes" id="UP000586254"/>
    </source>
</evidence>
<dbReference type="RefSeq" id="WP_180494016.1">
    <property type="nucleotide sequence ID" value="NZ_JACCKS010000025.1"/>
</dbReference>
<evidence type="ECO:0000256" key="1">
    <source>
        <dbReference type="SAM" id="MobiDB-lite"/>
    </source>
</evidence>
<protein>
    <submittedName>
        <fullName evidence="2">Uncharacterized protein</fullName>
    </submittedName>
</protein>
<reference evidence="2 3" key="1">
    <citation type="submission" date="2020-07" db="EMBL/GenBank/DDBJ databases">
        <title>Organ Donor 1.</title>
        <authorList>
            <person name="Marsh A.J."/>
            <person name="Azcarate-Peril M.A."/>
        </authorList>
    </citation>
    <scope>NUCLEOTIDE SEQUENCE [LARGE SCALE GENOMIC DNA]</scope>
    <source>
        <strain evidence="2 3">AMC0717</strain>
    </source>
</reference>